<evidence type="ECO:0000256" key="1">
    <source>
        <dbReference type="ARBA" id="ARBA00004141"/>
    </source>
</evidence>
<dbReference type="InterPro" id="IPR036259">
    <property type="entry name" value="MFS_trans_sf"/>
</dbReference>
<evidence type="ECO:0000313" key="8">
    <source>
        <dbReference type="Proteomes" id="UP001153709"/>
    </source>
</evidence>
<dbReference type="PANTHER" id="PTHR10924">
    <property type="entry name" value="MAJOR FACILITATOR SUPERFAMILY PROTEIN-RELATED"/>
    <property type="match status" value="1"/>
</dbReference>
<dbReference type="GO" id="GO:0020037">
    <property type="term" value="F:heme binding"/>
    <property type="evidence" value="ECO:0007669"/>
    <property type="project" value="TreeGrafter"/>
</dbReference>
<dbReference type="Pfam" id="PF07690">
    <property type="entry name" value="MFS_1"/>
    <property type="match status" value="1"/>
</dbReference>
<dbReference type="GO" id="GO:0015232">
    <property type="term" value="F:heme transmembrane transporter activity"/>
    <property type="evidence" value="ECO:0007669"/>
    <property type="project" value="TreeGrafter"/>
</dbReference>
<dbReference type="GO" id="GO:0016020">
    <property type="term" value="C:membrane"/>
    <property type="evidence" value="ECO:0007669"/>
    <property type="project" value="UniProtKB-SubCell"/>
</dbReference>
<dbReference type="InterPro" id="IPR011701">
    <property type="entry name" value="MFS"/>
</dbReference>
<gene>
    <name evidence="7" type="ORF">DIABBA_LOCUS6805</name>
</gene>
<keyword evidence="8" id="KW-1185">Reference proteome</keyword>
<dbReference type="PANTHER" id="PTHR10924:SF4">
    <property type="entry name" value="GH15861P"/>
    <property type="match status" value="1"/>
</dbReference>
<dbReference type="InterPro" id="IPR020846">
    <property type="entry name" value="MFS_dom"/>
</dbReference>
<dbReference type="Proteomes" id="UP001153709">
    <property type="component" value="Chromosome 4"/>
</dbReference>
<name>A0A9N9XC39_DIABA</name>
<evidence type="ECO:0000256" key="4">
    <source>
        <dbReference type="ARBA" id="ARBA00023136"/>
    </source>
</evidence>
<dbReference type="EMBL" id="OU898279">
    <property type="protein sequence ID" value="CAG9833398.1"/>
    <property type="molecule type" value="Genomic_DNA"/>
</dbReference>
<feature type="transmembrane region" description="Helical" evidence="5">
    <location>
        <begin position="384"/>
        <end position="403"/>
    </location>
</feature>
<feature type="transmembrane region" description="Helical" evidence="5">
    <location>
        <begin position="346"/>
        <end position="363"/>
    </location>
</feature>
<feature type="transmembrane region" description="Helical" evidence="5">
    <location>
        <begin position="153"/>
        <end position="174"/>
    </location>
</feature>
<dbReference type="GO" id="GO:0097037">
    <property type="term" value="P:heme export"/>
    <property type="evidence" value="ECO:0007669"/>
    <property type="project" value="TreeGrafter"/>
</dbReference>
<accession>A0A9N9XC39</accession>
<dbReference type="SUPFAM" id="SSF103473">
    <property type="entry name" value="MFS general substrate transporter"/>
    <property type="match status" value="1"/>
</dbReference>
<dbReference type="PROSITE" id="PS50850">
    <property type="entry name" value="MFS"/>
    <property type="match status" value="1"/>
</dbReference>
<feature type="transmembrane region" description="Helical" evidence="5">
    <location>
        <begin position="27"/>
        <end position="47"/>
    </location>
</feature>
<keyword evidence="3 5" id="KW-1133">Transmembrane helix</keyword>
<evidence type="ECO:0000256" key="3">
    <source>
        <dbReference type="ARBA" id="ARBA00022989"/>
    </source>
</evidence>
<dbReference type="InterPro" id="IPR049680">
    <property type="entry name" value="FLVCR1-2_SLC49-like"/>
</dbReference>
<keyword evidence="2 5" id="KW-0812">Transmembrane</keyword>
<evidence type="ECO:0000259" key="6">
    <source>
        <dbReference type="PROSITE" id="PS50850"/>
    </source>
</evidence>
<feature type="transmembrane region" description="Helical" evidence="5">
    <location>
        <begin position="118"/>
        <end position="141"/>
    </location>
</feature>
<feature type="transmembrane region" description="Helical" evidence="5">
    <location>
        <begin position="323"/>
        <end position="340"/>
    </location>
</feature>
<dbReference type="Gene3D" id="1.20.1250.20">
    <property type="entry name" value="MFS general substrate transporter like domains"/>
    <property type="match status" value="2"/>
</dbReference>
<feature type="domain" description="Major facilitator superfamily (MFS) profile" evidence="6">
    <location>
        <begin position="29"/>
        <end position="436"/>
    </location>
</feature>
<protein>
    <recommendedName>
        <fullName evidence="6">Major facilitator superfamily (MFS) profile domain-containing protein</fullName>
    </recommendedName>
</protein>
<reference evidence="7" key="1">
    <citation type="submission" date="2022-01" db="EMBL/GenBank/DDBJ databases">
        <authorList>
            <person name="King R."/>
        </authorList>
    </citation>
    <scope>NUCLEOTIDE SEQUENCE</scope>
</reference>
<proteinExistence type="predicted"/>
<feature type="transmembrane region" description="Helical" evidence="5">
    <location>
        <begin position="194"/>
        <end position="214"/>
    </location>
</feature>
<organism evidence="7 8">
    <name type="scientific">Diabrotica balteata</name>
    <name type="common">Banded cucumber beetle</name>
    <dbReference type="NCBI Taxonomy" id="107213"/>
    <lineage>
        <taxon>Eukaryota</taxon>
        <taxon>Metazoa</taxon>
        <taxon>Ecdysozoa</taxon>
        <taxon>Arthropoda</taxon>
        <taxon>Hexapoda</taxon>
        <taxon>Insecta</taxon>
        <taxon>Pterygota</taxon>
        <taxon>Neoptera</taxon>
        <taxon>Endopterygota</taxon>
        <taxon>Coleoptera</taxon>
        <taxon>Polyphaga</taxon>
        <taxon>Cucujiformia</taxon>
        <taxon>Chrysomeloidea</taxon>
        <taxon>Chrysomelidae</taxon>
        <taxon>Galerucinae</taxon>
        <taxon>Diabroticina</taxon>
        <taxon>Diabroticites</taxon>
        <taxon>Diabrotica</taxon>
    </lineage>
</organism>
<sequence>MLKNVSVRQHSKLRSEKPDIRVYWSRWMILFLYNMCACLSTFQWIQYSIITNVVLKYYHISESEVDWSAMCFSAMWPLTFFPVCFIIDKTGLRVAALIGAVLTLLGAAVKIFSIGENLFWVVMIGQTIVALSQIFILTLPSKLAVTWFRTQEISTVCSLGVFGLTFGSAVGFVVPPMLVRDSDNLAEIGNNLKIMCWGLTLAMAPVTLAIFFYFPAEPPYPPSQAMLEERQNRQTVTFKSFIGSIKSLLQNKSFLLHNLGYSCNIGIYSSIGTLLNQLILNYFPGEQEEAGRMGLVMILTGMVGSIVTGIVLDKTHKYKETSFVIFVFTALCLGGLTVSLEMKSKWMVYVAIGMFGFFLNGYLPAGIEFAIEMTFPAPESTVTGILMTTSQILTVILTIILGIVLEKCGALLCSITMISVVGIGCILTLFTPNKLKRQQAFMKDRNVSFTPLKQ</sequence>
<feature type="transmembrane region" description="Helical" evidence="5">
    <location>
        <begin position="67"/>
        <end position="87"/>
    </location>
</feature>
<evidence type="ECO:0000256" key="2">
    <source>
        <dbReference type="ARBA" id="ARBA00022692"/>
    </source>
</evidence>
<feature type="transmembrane region" description="Helical" evidence="5">
    <location>
        <begin position="292"/>
        <end position="311"/>
    </location>
</feature>
<keyword evidence="4 5" id="KW-0472">Membrane</keyword>
<evidence type="ECO:0000256" key="5">
    <source>
        <dbReference type="SAM" id="Phobius"/>
    </source>
</evidence>
<feature type="transmembrane region" description="Helical" evidence="5">
    <location>
        <begin position="409"/>
        <end position="430"/>
    </location>
</feature>
<feature type="transmembrane region" description="Helical" evidence="5">
    <location>
        <begin position="94"/>
        <end position="112"/>
    </location>
</feature>
<comment type="subcellular location">
    <subcellularLocation>
        <location evidence="1">Membrane</location>
        <topology evidence="1">Multi-pass membrane protein</topology>
    </subcellularLocation>
</comment>
<dbReference type="AlphaFoldDB" id="A0A9N9XC39"/>
<evidence type="ECO:0000313" key="7">
    <source>
        <dbReference type="EMBL" id="CAG9833398.1"/>
    </source>
</evidence>
<dbReference type="OrthoDB" id="422206at2759"/>